<dbReference type="GO" id="GO:0016874">
    <property type="term" value="F:ligase activity"/>
    <property type="evidence" value="ECO:0007669"/>
    <property type="project" value="UniProtKB-KW"/>
</dbReference>
<gene>
    <name evidence="3" type="ORF">B1B_14520</name>
</gene>
<feature type="domain" description="DNA/pantothenate metabolism flavoprotein C-terminal" evidence="2">
    <location>
        <begin position="137"/>
        <end position="174"/>
    </location>
</feature>
<dbReference type="Pfam" id="PF04127">
    <property type="entry name" value="DFP"/>
    <property type="match status" value="1"/>
</dbReference>
<keyword evidence="3" id="KW-0436">Ligase</keyword>
<reference evidence="3" key="1">
    <citation type="submission" date="2013-08" db="EMBL/GenBank/DDBJ databases">
        <authorList>
            <person name="Mendez C."/>
            <person name="Richter M."/>
            <person name="Ferrer M."/>
            <person name="Sanchez J."/>
        </authorList>
    </citation>
    <scope>NUCLEOTIDE SEQUENCE</scope>
</reference>
<dbReference type="EMBL" id="AUZY01009624">
    <property type="protein sequence ID" value="EQD41496.1"/>
    <property type="molecule type" value="Genomic_DNA"/>
</dbReference>
<dbReference type="Gene3D" id="3.40.50.10300">
    <property type="entry name" value="CoaB-like"/>
    <property type="match status" value="1"/>
</dbReference>
<dbReference type="GO" id="GO:0015937">
    <property type="term" value="P:coenzyme A biosynthetic process"/>
    <property type="evidence" value="ECO:0007669"/>
    <property type="project" value="TreeGrafter"/>
</dbReference>
<dbReference type="SUPFAM" id="SSF52507">
    <property type="entry name" value="Homo-oligomeric flavin-containing Cys decarboxylases, HFCD"/>
    <property type="match status" value="1"/>
</dbReference>
<dbReference type="AlphaFoldDB" id="T0Z0M3"/>
<dbReference type="InterPro" id="IPR007085">
    <property type="entry name" value="DNA/pantothenate-metab_flavo_C"/>
</dbReference>
<protein>
    <submittedName>
        <fullName evidence="3">Phosphopantothenoylcysteine decarboxylase/phosphopantothenate/cysteine ligase</fullName>
    </submittedName>
</protein>
<feature type="non-terminal residue" evidence="3">
    <location>
        <position position="176"/>
    </location>
</feature>
<dbReference type="SUPFAM" id="SSF102645">
    <property type="entry name" value="CoaB-like"/>
    <property type="match status" value="1"/>
</dbReference>
<dbReference type="GO" id="GO:0071513">
    <property type="term" value="C:phosphopantothenoylcysteine decarboxylase complex"/>
    <property type="evidence" value="ECO:0007669"/>
    <property type="project" value="TreeGrafter"/>
</dbReference>
<sequence>SSTPEAVQFATGRPPITRLTGDVEHVSLLGPGAGRVDLFLVAPATANTLSKIAHGIDDTPVTSCASVALGGGVPILVAPAMHAQMAENPALRENLDRLRRWGIGVISGAVVEGEAKIAGPEEIAAAVLHRLGHGPWRGRRVVVIGGAAREPIDAVRSITNESSGASAVALATQAFY</sequence>
<dbReference type="InterPro" id="IPR035929">
    <property type="entry name" value="CoaB-like_sf"/>
</dbReference>
<dbReference type="PANTHER" id="PTHR14359">
    <property type="entry name" value="HOMO-OLIGOMERIC FLAVIN CONTAINING CYS DECARBOXYLASE FAMILY"/>
    <property type="match status" value="1"/>
</dbReference>
<evidence type="ECO:0000313" key="3">
    <source>
        <dbReference type="EMBL" id="EQD41496.1"/>
    </source>
</evidence>
<dbReference type="InterPro" id="IPR003382">
    <property type="entry name" value="Flavoprotein"/>
</dbReference>
<dbReference type="PANTHER" id="PTHR14359:SF6">
    <property type="entry name" value="PHOSPHOPANTOTHENOYLCYSTEINE DECARBOXYLASE"/>
    <property type="match status" value="1"/>
</dbReference>
<dbReference type="GO" id="GO:0004633">
    <property type="term" value="F:phosphopantothenoylcysteine decarboxylase activity"/>
    <property type="evidence" value="ECO:0007669"/>
    <property type="project" value="TreeGrafter"/>
</dbReference>
<dbReference type="GO" id="GO:0010181">
    <property type="term" value="F:FMN binding"/>
    <property type="evidence" value="ECO:0007669"/>
    <property type="project" value="TreeGrafter"/>
</dbReference>
<accession>T0Z0M3</accession>
<reference evidence="3" key="2">
    <citation type="journal article" date="2014" name="ISME J.">
        <title>Microbial stratification in low pH oxic and suboxic macroscopic growths along an acid mine drainage.</title>
        <authorList>
            <person name="Mendez-Garcia C."/>
            <person name="Mesa V."/>
            <person name="Sprenger R.R."/>
            <person name="Richter M."/>
            <person name="Diez M.S."/>
            <person name="Solano J."/>
            <person name="Bargiela R."/>
            <person name="Golyshina O.V."/>
            <person name="Manteca A."/>
            <person name="Ramos J.L."/>
            <person name="Gallego J.R."/>
            <person name="Llorente I."/>
            <person name="Martins Dos Santos V.A."/>
            <person name="Jensen O.N."/>
            <person name="Pelaez A.I."/>
            <person name="Sanchez J."/>
            <person name="Ferrer M."/>
        </authorList>
    </citation>
    <scope>NUCLEOTIDE SEQUENCE</scope>
</reference>
<proteinExistence type="predicted"/>
<evidence type="ECO:0000259" key="2">
    <source>
        <dbReference type="Pfam" id="PF04127"/>
    </source>
</evidence>
<dbReference type="Gene3D" id="3.40.50.1950">
    <property type="entry name" value="Flavin prenyltransferase-like"/>
    <property type="match status" value="1"/>
</dbReference>
<evidence type="ECO:0000259" key="1">
    <source>
        <dbReference type="Pfam" id="PF02441"/>
    </source>
</evidence>
<comment type="caution">
    <text evidence="3">The sequence shown here is derived from an EMBL/GenBank/DDBJ whole genome shotgun (WGS) entry which is preliminary data.</text>
</comment>
<name>T0Z0M3_9ZZZZ</name>
<dbReference type="Pfam" id="PF02441">
    <property type="entry name" value="Flavoprotein"/>
    <property type="match status" value="1"/>
</dbReference>
<feature type="non-terminal residue" evidence="3">
    <location>
        <position position="1"/>
    </location>
</feature>
<organism evidence="3">
    <name type="scientific">mine drainage metagenome</name>
    <dbReference type="NCBI Taxonomy" id="410659"/>
    <lineage>
        <taxon>unclassified sequences</taxon>
        <taxon>metagenomes</taxon>
        <taxon>ecological metagenomes</taxon>
    </lineage>
</organism>
<dbReference type="InterPro" id="IPR036551">
    <property type="entry name" value="Flavin_trans-like"/>
</dbReference>
<feature type="domain" description="Flavoprotein" evidence="1">
    <location>
        <begin position="4"/>
        <end position="129"/>
    </location>
</feature>